<comment type="caution">
    <text evidence="1">The sequence shown here is derived from an EMBL/GenBank/DDBJ whole genome shotgun (WGS) entry which is preliminary data.</text>
</comment>
<dbReference type="OrthoDB" id="8245324at2"/>
<dbReference type="RefSeq" id="WP_018643680.1">
    <property type="nucleotide sequence ID" value="NZ_VLLA01000008.1"/>
</dbReference>
<dbReference type="EMBL" id="VLLA01000008">
    <property type="protein sequence ID" value="TWI70449.1"/>
    <property type="molecule type" value="Genomic_DNA"/>
</dbReference>
<organism evidence="1 2">
    <name type="scientific">Bradyrhizobium huanghuaihaiense</name>
    <dbReference type="NCBI Taxonomy" id="990078"/>
    <lineage>
        <taxon>Bacteria</taxon>
        <taxon>Pseudomonadati</taxon>
        <taxon>Pseudomonadota</taxon>
        <taxon>Alphaproteobacteria</taxon>
        <taxon>Hyphomicrobiales</taxon>
        <taxon>Nitrobacteraceae</taxon>
        <taxon>Bradyrhizobium</taxon>
    </lineage>
</organism>
<dbReference type="Proteomes" id="UP000316291">
    <property type="component" value="Unassembled WGS sequence"/>
</dbReference>
<reference evidence="1 2" key="1">
    <citation type="journal article" date="2015" name="Stand. Genomic Sci.">
        <title>Genomic Encyclopedia of Bacterial and Archaeal Type Strains, Phase III: the genomes of soil and plant-associated and newly described type strains.</title>
        <authorList>
            <person name="Whitman W.B."/>
            <person name="Woyke T."/>
            <person name="Klenk H.P."/>
            <person name="Zhou Y."/>
            <person name="Lilburn T.G."/>
            <person name="Beck B.J."/>
            <person name="De Vos P."/>
            <person name="Vandamme P."/>
            <person name="Eisen J.A."/>
            <person name="Garrity G."/>
            <person name="Hugenholtz P."/>
            <person name="Kyrpides N.C."/>
        </authorList>
    </citation>
    <scope>NUCLEOTIDE SEQUENCE [LARGE SCALE GENOMIC DNA]</scope>
    <source>
        <strain evidence="1 2">CGMCC 1.10948</strain>
    </source>
</reference>
<sequence>MAKTYFSSRVSLLAQPATALSKMQREDAFGAGPSGFDIRALECAKCDHAHIVTVATGLVSDSRSLHARAIDALEEAQAMSPGAQRTEGLKKAGLLRRTAGNQGVMSAKRGKPRKVISWLKQQLAARLERLGAWQPTEIEQIR</sequence>
<gene>
    <name evidence="1" type="ORF">IQ16_03622</name>
</gene>
<dbReference type="AlphaFoldDB" id="A0A562RN41"/>
<keyword evidence="2" id="KW-1185">Reference proteome</keyword>
<protein>
    <submittedName>
        <fullName evidence="1">Uncharacterized protein</fullName>
    </submittedName>
</protein>
<evidence type="ECO:0000313" key="2">
    <source>
        <dbReference type="Proteomes" id="UP000316291"/>
    </source>
</evidence>
<accession>A0A562RN41</accession>
<name>A0A562RN41_9BRAD</name>
<proteinExistence type="predicted"/>
<evidence type="ECO:0000313" key="1">
    <source>
        <dbReference type="EMBL" id="TWI70449.1"/>
    </source>
</evidence>